<dbReference type="InterPro" id="IPR000160">
    <property type="entry name" value="GGDEF_dom"/>
</dbReference>
<evidence type="ECO:0000313" key="6">
    <source>
        <dbReference type="Proteomes" id="UP000202031"/>
    </source>
</evidence>
<dbReference type="GO" id="GO:0043709">
    <property type="term" value="P:cell adhesion involved in single-species biofilm formation"/>
    <property type="evidence" value="ECO:0007669"/>
    <property type="project" value="TreeGrafter"/>
</dbReference>
<evidence type="ECO:0000256" key="1">
    <source>
        <dbReference type="ARBA" id="ARBA00012528"/>
    </source>
</evidence>
<dbReference type="NCBIfam" id="TIGR00254">
    <property type="entry name" value="GGDEF"/>
    <property type="match status" value="1"/>
</dbReference>
<dbReference type="PROSITE" id="PS50887">
    <property type="entry name" value="GGDEF"/>
    <property type="match status" value="1"/>
</dbReference>
<dbReference type="RefSeq" id="WP_167368931.1">
    <property type="nucleotide sequence ID" value="NZ_CP015578.1"/>
</dbReference>
<dbReference type="InterPro" id="IPR050469">
    <property type="entry name" value="Diguanylate_Cyclase"/>
</dbReference>
<evidence type="ECO:0000313" key="5">
    <source>
        <dbReference type="EMBL" id="ARQ97494.1"/>
    </source>
</evidence>
<keyword evidence="3" id="KW-0472">Membrane</keyword>
<dbReference type="SUPFAM" id="SSF55073">
    <property type="entry name" value="Nucleotide cyclase"/>
    <property type="match status" value="1"/>
</dbReference>
<evidence type="ECO:0000259" key="4">
    <source>
        <dbReference type="PROSITE" id="PS50887"/>
    </source>
</evidence>
<dbReference type="Proteomes" id="UP000202031">
    <property type="component" value="Chromosome"/>
</dbReference>
<keyword evidence="3" id="KW-0812">Transmembrane</keyword>
<protein>
    <recommendedName>
        <fullName evidence="1">diguanylate cyclase</fullName>
        <ecNumber evidence="1">2.7.7.65</ecNumber>
    </recommendedName>
</protein>
<dbReference type="GO" id="GO:0052621">
    <property type="term" value="F:diguanylate cyclase activity"/>
    <property type="evidence" value="ECO:0007669"/>
    <property type="project" value="UniProtKB-EC"/>
</dbReference>
<dbReference type="CDD" id="cd01949">
    <property type="entry name" value="GGDEF"/>
    <property type="match status" value="1"/>
</dbReference>
<feature type="transmembrane region" description="Helical" evidence="3">
    <location>
        <begin position="38"/>
        <end position="58"/>
    </location>
</feature>
<feature type="transmembrane region" description="Helical" evidence="3">
    <location>
        <begin position="113"/>
        <end position="133"/>
    </location>
</feature>
<feature type="transmembrane region" description="Helical" evidence="3">
    <location>
        <begin position="70"/>
        <end position="93"/>
    </location>
</feature>
<sequence length="354" mass="40422">MNKVAKNIKSHPKVYHKLLLLYIVILAVYGSLYAYSGLLFLFTNFAISFFISVALYIDFNEPKYEKIINLWIQISATYTMVLSIITLGWGYGFELFLLELIAIYPVLPIKNSILKFFIPIFQLILFIVLYFAFNGQDINYGSQTLKHISFLFCFSMIAVKFIALQDNNNTTYAMDIINTQKENISYKNIAEIDYLTGLYNRAPMNEIIAQNFKMLSNRQIKSLAVILCDIDNFKSINDTYGHIFGDIVLSKVAEILNNKISKFGKVSRWGGEEFLAIIPAQNLKKCIQITETARVTIHSANPDKVPISATFGLLYIEDPIEIDQAISIADNLLYRGKNQGKNQVVSEKYEPNNR</sequence>
<evidence type="ECO:0000256" key="2">
    <source>
        <dbReference type="ARBA" id="ARBA00034247"/>
    </source>
</evidence>
<reference evidence="6" key="2">
    <citation type="journal article" date="2017" name="Genome Biol. Evol.">
        <title>Comparative genomic analysis identifies a Campylobacter clade deficient in selenium metabolism.</title>
        <authorList>
            <person name="Miller W.G."/>
            <person name="Yee E."/>
            <person name="Lopes B.S."/>
            <person name="Chapman M.H."/>
            <person name="Huynh S."/>
            <person name="Bono J.L."/>
            <person name="Parker C.T."/>
            <person name="Strachan N.J.C."/>
            <person name="Forbes K.J."/>
        </authorList>
    </citation>
    <scope>NUCLEOTIDE SEQUENCE [LARGE SCALE GENOMIC DNA]</scope>
    <source>
        <strain evidence="6">NCTC 13004</strain>
    </source>
</reference>
<proteinExistence type="predicted"/>
<gene>
    <name evidence="5" type="ORF">CLAN_0747</name>
</gene>
<dbReference type="GeneID" id="46921222"/>
<dbReference type="GO" id="GO:1902201">
    <property type="term" value="P:negative regulation of bacterial-type flagellum-dependent cell motility"/>
    <property type="evidence" value="ECO:0007669"/>
    <property type="project" value="TreeGrafter"/>
</dbReference>
<dbReference type="EMBL" id="CP015578">
    <property type="protein sequence ID" value="ARQ97494.1"/>
    <property type="molecule type" value="Genomic_DNA"/>
</dbReference>
<comment type="catalytic activity">
    <reaction evidence="2">
        <text>2 GTP = 3',3'-c-di-GMP + 2 diphosphate</text>
        <dbReference type="Rhea" id="RHEA:24898"/>
        <dbReference type="ChEBI" id="CHEBI:33019"/>
        <dbReference type="ChEBI" id="CHEBI:37565"/>
        <dbReference type="ChEBI" id="CHEBI:58805"/>
        <dbReference type="EC" id="2.7.7.65"/>
    </reaction>
</comment>
<feature type="transmembrane region" description="Helical" evidence="3">
    <location>
        <begin position="145"/>
        <end position="164"/>
    </location>
</feature>
<evidence type="ECO:0000256" key="3">
    <source>
        <dbReference type="SAM" id="Phobius"/>
    </source>
</evidence>
<dbReference type="PANTHER" id="PTHR45138">
    <property type="entry name" value="REGULATORY COMPONENTS OF SENSORY TRANSDUCTION SYSTEM"/>
    <property type="match status" value="1"/>
</dbReference>
<name>A0A1X9SMN0_9BACT</name>
<dbReference type="KEGG" id="clx:CLAN_0747"/>
<dbReference type="PANTHER" id="PTHR45138:SF9">
    <property type="entry name" value="DIGUANYLATE CYCLASE DGCM-RELATED"/>
    <property type="match status" value="1"/>
</dbReference>
<dbReference type="Pfam" id="PF00990">
    <property type="entry name" value="GGDEF"/>
    <property type="match status" value="1"/>
</dbReference>
<reference evidence="6" key="1">
    <citation type="journal article" date="2017" name="Genome Biol. Evol.">
        <title>Comparative Genomic Analysis Identifies a Campylobacter Clade Deficient in Selenium Metabolism.</title>
        <authorList>
            <person name="Miller W.G."/>
            <person name="Yee E."/>
            <person name="Lopes B.S."/>
            <person name="Chapman M.H."/>
            <person name="Huynh S."/>
            <person name="Bono J.L."/>
            <person name="Parker C.T."/>
            <person name="Strachan N.J.C."/>
            <person name="Forbes K.J."/>
        </authorList>
    </citation>
    <scope>NUCLEOTIDE SEQUENCE [LARGE SCALE GENOMIC DNA]</scope>
    <source>
        <strain evidence="6">NCTC 13004</strain>
    </source>
</reference>
<dbReference type="EC" id="2.7.7.65" evidence="1"/>
<organism evidence="5 6">
    <name type="scientific">Campylobacter lanienae NCTC 13004</name>
    <dbReference type="NCBI Taxonomy" id="1031753"/>
    <lineage>
        <taxon>Bacteria</taxon>
        <taxon>Pseudomonadati</taxon>
        <taxon>Campylobacterota</taxon>
        <taxon>Epsilonproteobacteria</taxon>
        <taxon>Campylobacterales</taxon>
        <taxon>Campylobacteraceae</taxon>
        <taxon>Campylobacter</taxon>
    </lineage>
</organism>
<feature type="domain" description="GGDEF" evidence="4">
    <location>
        <begin position="221"/>
        <end position="349"/>
    </location>
</feature>
<dbReference type="Gene3D" id="3.30.70.270">
    <property type="match status" value="1"/>
</dbReference>
<feature type="transmembrane region" description="Helical" evidence="3">
    <location>
        <begin position="14"/>
        <end position="32"/>
    </location>
</feature>
<keyword evidence="3" id="KW-1133">Transmembrane helix</keyword>
<accession>A0A1X9SMN0</accession>
<dbReference type="InterPro" id="IPR043128">
    <property type="entry name" value="Rev_trsase/Diguanyl_cyclase"/>
</dbReference>
<dbReference type="InterPro" id="IPR029787">
    <property type="entry name" value="Nucleotide_cyclase"/>
</dbReference>
<dbReference type="GO" id="GO:0005886">
    <property type="term" value="C:plasma membrane"/>
    <property type="evidence" value="ECO:0007669"/>
    <property type="project" value="TreeGrafter"/>
</dbReference>
<dbReference type="SMART" id="SM00267">
    <property type="entry name" value="GGDEF"/>
    <property type="match status" value="1"/>
</dbReference>
<dbReference type="AlphaFoldDB" id="A0A1X9SMN0"/>